<dbReference type="AlphaFoldDB" id="S0NN33"/>
<reference evidence="2 3" key="1">
    <citation type="submission" date="2013-03" db="EMBL/GenBank/DDBJ databases">
        <title>The Genome Sequence of Enterococcus saccharolyticus ATCC_43076 (Illumina only assembly).</title>
        <authorList>
            <consortium name="The Broad Institute Genomics Platform"/>
            <consortium name="The Broad Institute Genome Sequencing Center for Infectious Disease"/>
            <person name="Earl A."/>
            <person name="Russ C."/>
            <person name="Gilmore M."/>
            <person name="Surin D."/>
            <person name="Walker B."/>
            <person name="Young S."/>
            <person name="Zeng Q."/>
            <person name="Gargeya S."/>
            <person name="Fitzgerald M."/>
            <person name="Haas B."/>
            <person name="Abouelleil A."/>
            <person name="Allen A.W."/>
            <person name="Alvarado L."/>
            <person name="Arachchi H.M."/>
            <person name="Berlin A.M."/>
            <person name="Chapman S.B."/>
            <person name="Gainer-Dewar J."/>
            <person name="Goldberg J."/>
            <person name="Griggs A."/>
            <person name="Gujja S."/>
            <person name="Hansen M."/>
            <person name="Howarth C."/>
            <person name="Imamovic A."/>
            <person name="Ireland A."/>
            <person name="Larimer J."/>
            <person name="McCowan C."/>
            <person name="Murphy C."/>
            <person name="Pearson M."/>
            <person name="Poon T.W."/>
            <person name="Priest M."/>
            <person name="Roberts A."/>
            <person name="Saif S."/>
            <person name="Shea T."/>
            <person name="Sisk P."/>
            <person name="Sykes S."/>
            <person name="Wortman J."/>
            <person name="Nusbaum C."/>
            <person name="Birren B."/>
        </authorList>
    </citation>
    <scope>NUCLEOTIDE SEQUENCE [LARGE SCALE GENOMIC DNA]</scope>
    <source>
        <strain evidence="2 3">ATCC 43076</strain>
    </source>
</reference>
<name>S0NN33_9ENTE</name>
<comment type="caution">
    <text evidence="2">The sequence shown here is derived from an EMBL/GenBank/DDBJ whole genome shotgun (WGS) entry which is preliminary data.</text>
</comment>
<protein>
    <submittedName>
        <fullName evidence="2">Uncharacterized protein</fullName>
    </submittedName>
</protein>
<organism evidence="2 3">
    <name type="scientific">Enterococcus saccharolyticus subsp. saccharolyticus ATCC 43076</name>
    <dbReference type="NCBI Taxonomy" id="1139996"/>
    <lineage>
        <taxon>Bacteria</taxon>
        <taxon>Bacillati</taxon>
        <taxon>Bacillota</taxon>
        <taxon>Bacilli</taxon>
        <taxon>Lactobacillales</taxon>
        <taxon>Enterococcaceae</taxon>
        <taxon>Enterococcus</taxon>
    </lineage>
</organism>
<dbReference type="Proteomes" id="UP000014136">
    <property type="component" value="Unassembled WGS sequence"/>
</dbReference>
<feature type="transmembrane region" description="Helical" evidence="1">
    <location>
        <begin position="48"/>
        <end position="76"/>
    </location>
</feature>
<evidence type="ECO:0000313" key="3">
    <source>
        <dbReference type="Proteomes" id="UP000014136"/>
    </source>
</evidence>
<gene>
    <name evidence="2" type="ORF">OMQ_02438</name>
</gene>
<dbReference type="HOGENOM" id="CLU_2381702_0_0_9"/>
<keyword evidence="1" id="KW-0472">Membrane</keyword>
<dbReference type="eggNOG" id="COG1811">
    <property type="taxonomic scope" value="Bacteria"/>
</dbReference>
<keyword evidence="1" id="KW-1133">Transmembrane helix</keyword>
<dbReference type="Pfam" id="PF04474">
    <property type="entry name" value="DUF554"/>
    <property type="match status" value="1"/>
</dbReference>
<keyword evidence="3" id="KW-1185">Reference proteome</keyword>
<dbReference type="PANTHER" id="PTHR36111:SF2">
    <property type="entry name" value="INNER MEMBRANE PROTEIN"/>
    <property type="match status" value="1"/>
</dbReference>
<evidence type="ECO:0000256" key="1">
    <source>
        <dbReference type="SAM" id="Phobius"/>
    </source>
</evidence>
<dbReference type="EMBL" id="AHYT01000012">
    <property type="protein sequence ID" value="EOT25968.1"/>
    <property type="molecule type" value="Genomic_DNA"/>
</dbReference>
<evidence type="ECO:0000313" key="2">
    <source>
        <dbReference type="EMBL" id="EOT25968.1"/>
    </source>
</evidence>
<sequence length="94" mass="9720">MTASLIFVIGSMGIIGSIESGVSGNHATLYTKAVMDGFLSIMLTASLGVGVLFSAVPIFCYQGAIVLAASVLVRLIPSELMTELMGKLVRLAAL</sequence>
<keyword evidence="1" id="KW-0812">Transmembrane</keyword>
<dbReference type="PATRIC" id="fig|1139996.3.peg.2392"/>
<dbReference type="InterPro" id="IPR007563">
    <property type="entry name" value="DUF554"/>
</dbReference>
<dbReference type="STRING" id="41997.RV16_GL000019"/>
<accession>S0NN33</accession>
<proteinExistence type="predicted"/>
<dbReference type="PANTHER" id="PTHR36111">
    <property type="entry name" value="INNER MEMBRANE PROTEIN-RELATED"/>
    <property type="match status" value="1"/>
</dbReference>